<accession>A0A7W2A725</accession>
<comment type="caution">
    <text evidence="1">The sequence shown here is derived from an EMBL/GenBank/DDBJ whole genome shotgun (WGS) entry which is preliminary data.</text>
</comment>
<gene>
    <name evidence="1" type="ORF">H1191_00055</name>
</gene>
<keyword evidence="2" id="KW-1185">Reference proteome</keyword>
<evidence type="ECO:0000313" key="1">
    <source>
        <dbReference type="EMBL" id="MBA4492709.1"/>
    </source>
</evidence>
<organism evidence="1 2">
    <name type="scientific">Paenactinomyces guangxiensis</name>
    <dbReference type="NCBI Taxonomy" id="1490290"/>
    <lineage>
        <taxon>Bacteria</taxon>
        <taxon>Bacillati</taxon>
        <taxon>Bacillota</taxon>
        <taxon>Bacilli</taxon>
        <taxon>Bacillales</taxon>
        <taxon>Thermoactinomycetaceae</taxon>
        <taxon>Paenactinomyces</taxon>
    </lineage>
</organism>
<dbReference type="AlphaFoldDB" id="A0A7W2A725"/>
<protein>
    <submittedName>
        <fullName evidence="1">Uncharacterized protein</fullName>
    </submittedName>
</protein>
<evidence type="ECO:0000313" key="2">
    <source>
        <dbReference type="Proteomes" id="UP000535491"/>
    </source>
</evidence>
<name>A0A7W2A725_9BACL</name>
<proteinExistence type="predicted"/>
<dbReference type="RefSeq" id="WP_181750572.1">
    <property type="nucleotide sequence ID" value="NZ_JACEIQ010000001.1"/>
</dbReference>
<dbReference type="Proteomes" id="UP000535491">
    <property type="component" value="Unassembled WGS sequence"/>
</dbReference>
<sequence>MFKARRVVGNRKRILRKHWAIGRKMFRGAVGSLKHEGIYLTNTEQELLRAYCEGRITEDEYNRKALELVMKG</sequence>
<dbReference type="EMBL" id="JACEIQ010000001">
    <property type="protein sequence ID" value="MBA4492709.1"/>
    <property type="molecule type" value="Genomic_DNA"/>
</dbReference>
<reference evidence="1 2" key="1">
    <citation type="submission" date="2020-07" db="EMBL/GenBank/DDBJ databases">
        <authorList>
            <person name="Feng H."/>
        </authorList>
    </citation>
    <scope>NUCLEOTIDE SEQUENCE [LARGE SCALE GENOMIC DNA]</scope>
    <source>
        <strain evidence="2">s-10</strain>
    </source>
</reference>